<sequence length="289" mass="31425">MTLEQLRIFVAVAEREHITHAAQALNLTPSSVSHAVATLESHLRIKLFSRIGRTIELTRAGRIFHVEAAAVLARAEAARDRLLDFTMLRTGTLHLHASQTIAAYWLPKRLNLFRAQYPDITLTISARNTAEVCAAIRDGIVGLGLIEGESTEPTLTCQTVAADRLLLAVSPRHPWANRTPAPHELDTSEWVLRETGSGTRSAFVQALHAIGVDAANLPIAMELPSNEAVASAVETGDAATVLSASVLAGRLEAGLLHHVPFPLPERPFQLIRHPERELSPVETAFLTIL</sequence>
<evidence type="ECO:0000313" key="7">
    <source>
        <dbReference type="Proteomes" id="UP000188604"/>
    </source>
</evidence>
<dbReference type="Proteomes" id="UP000188604">
    <property type="component" value="Chromosome"/>
</dbReference>
<dbReference type="Pfam" id="PF03466">
    <property type="entry name" value="LysR_substrate"/>
    <property type="match status" value="1"/>
</dbReference>
<dbReference type="InterPro" id="IPR000847">
    <property type="entry name" value="LysR_HTH_N"/>
</dbReference>
<reference evidence="6 7" key="1">
    <citation type="submission" date="2016-03" db="EMBL/GenBank/DDBJ databases">
        <title>Acetic acid bacteria sequencing.</title>
        <authorList>
            <person name="Brandt J."/>
            <person name="Jakob F."/>
            <person name="Vogel R.F."/>
        </authorList>
    </citation>
    <scope>NUCLEOTIDE SEQUENCE [LARGE SCALE GENOMIC DNA]</scope>
    <source>
        <strain evidence="6 7">NBRC 101099</strain>
    </source>
</reference>
<dbReference type="PANTHER" id="PTHR30126:SF39">
    <property type="entry name" value="HTH-TYPE TRANSCRIPTIONAL REGULATOR CYSL"/>
    <property type="match status" value="1"/>
</dbReference>
<evidence type="ECO:0000256" key="1">
    <source>
        <dbReference type="ARBA" id="ARBA00009437"/>
    </source>
</evidence>
<dbReference type="InterPro" id="IPR036388">
    <property type="entry name" value="WH-like_DNA-bd_sf"/>
</dbReference>
<dbReference type="RefSeq" id="WP_077807437.1">
    <property type="nucleotide sequence ID" value="NZ_BJXS01000003.1"/>
</dbReference>
<dbReference type="CDD" id="cd08420">
    <property type="entry name" value="PBP2_CysL_like"/>
    <property type="match status" value="1"/>
</dbReference>
<dbReference type="Gene3D" id="3.40.190.290">
    <property type="match status" value="1"/>
</dbReference>
<keyword evidence="7" id="KW-1185">Reference proteome</keyword>
<proteinExistence type="inferred from homology"/>
<dbReference type="SUPFAM" id="SSF53850">
    <property type="entry name" value="Periplasmic binding protein-like II"/>
    <property type="match status" value="1"/>
</dbReference>
<evidence type="ECO:0000313" key="6">
    <source>
        <dbReference type="EMBL" id="AQS88407.1"/>
    </source>
</evidence>
<dbReference type="Gene3D" id="1.10.10.10">
    <property type="entry name" value="Winged helix-like DNA-binding domain superfamily/Winged helix DNA-binding domain"/>
    <property type="match status" value="1"/>
</dbReference>
<feature type="domain" description="HTH lysR-type" evidence="5">
    <location>
        <begin position="1"/>
        <end position="58"/>
    </location>
</feature>
<dbReference type="GO" id="GO:0000976">
    <property type="term" value="F:transcription cis-regulatory region binding"/>
    <property type="evidence" value="ECO:0007669"/>
    <property type="project" value="TreeGrafter"/>
</dbReference>
<evidence type="ECO:0000259" key="5">
    <source>
        <dbReference type="PROSITE" id="PS50931"/>
    </source>
</evidence>
<dbReference type="FunFam" id="1.10.10.10:FF:000001">
    <property type="entry name" value="LysR family transcriptional regulator"/>
    <property type="match status" value="1"/>
</dbReference>
<dbReference type="InterPro" id="IPR005119">
    <property type="entry name" value="LysR_subst-bd"/>
</dbReference>
<organism evidence="6 7">
    <name type="scientific">Neoasaia chiangmaiensis</name>
    <dbReference type="NCBI Taxonomy" id="320497"/>
    <lineage>
        <taxon>Bacteria</taxon>
        <taxon>Pseudomonadati</taxon>
        <taxon>Pseudomonadota</taxon>
        <taxon>Alphaproteobacteria</taxon>
        <taxon>Acetobacterales</taxon>
        <taxon>Acetobacteraceae</taxon>
        <taxon>Neoasaia</taxon>
    </lineage>
</organism>
<dbReference type="GO" id="GO:0003700">
    <property type="term" value="F:DNA-binding transcription factor activity"/>
    <property type="evidence" value="ECO:0007669"/>
    <property type="project" value="InterPro"/>
</dbReference>
<dbReference type="SUPFAM" id="SSF46785">
    <property type="entry name" value="Winged helix' DNA-binding domain"/>
    <property type="match status" value="1"/>
</dbReference>
<protein>
    <submittedName>
        <fullName evidence="6">LysR family transcriptional regulator</fullName>
    </submittedName>
</protein>
<dbReference type="InterPro" id="IPR036390">
    <property type="entry name" value="WH_DNA-bd_sf"/>
</dbReference>
<comment type="similarity">
    <text evidence="1">Belongs to the LysR transcriptional regulatory family.</text>
</comment>
<dbReference type="AlphaFoldDB" id="A0A1U9KRN6"/>
<keyword evidence="3" id="KW-0238">DNA-binding</keyword>
<gene>
    <name evidence="6" type="ORF">A0U93_11160</name>
</gene>
<dbReference type="EMBL" id="CP014691">
    <property type="protein sequence ID" value="AQS88407.1"/>
    <property type="molecule type" value="Genomic_DNA"/>
</dbReference>
<evidence type="ECO:0000256" key="4">
    <source>
        <dbReference type="ARBA" id="ARBA00023163"/>
    </source>
</evidence>
<evidence type="ECO:0000256" key="3">
    <source>
        <dbReference type="ARBA" id="ARBA00023125"/>
    </source>
</evidence>
<dbReference type="STRING" id="320497.A0U93_11160"/>
<dbReference type="OrthoDB" id="9808620at2"/>
<dbReference type="Pfam" id="PF00126">
    <property type="entry name" value="HTH_1"/>
    <property type="match status" value="1"/>
</dbReference>
<dbReference type="PANTHER" id="PTHR30126">
    <property type="entry name" value="HTH-TYPE TRANSCRIPTIONAL REGULATOR"/>
    <property type="match status" value="1"/>
</dbReference>
<keyword evidence="2" id="KW-0805">Transcription regulation</keyword>
<dbReference type="PROSITE" id="PS50931">
    <property type="entry name" value="HTH_LYSR"/>
    <property type="match status" value="1"/>
</dbReference>
<keyword evidence="4" id="KW-0804">Transcription</keyword>
<evidence type="ECO:0000256" key="2">
    <source>
        <dbReference type="ARBA" id="ARBA00023015"/>
    </source>
</evidence>
<dbReference type="KEGG" id="nch:A0U93_11160"/>
<name>A0A1U9KRN6_9PROT</name>
<accession>A0A1U9KRN6</accession>